<dbReference type="InterPro" id="IPR018506">
    <property type="entry name" value="Cyt_B5_heme-BS"/>
</dbReference>
<gene>
    <name evidence="10" type="ORF">CDCA_CDCA05G1626</name>
</gene>
<proteinExistence type="inferred from homology"/>
<keyword evidence="6" id="KW-0472">Membrane</keyword>
<dbReference type="SUPFAM" id="SSF55856">
    <property type="entry name" value="Cytochrome b5-like heme/steroid binding domain"/>
    <property type="match status" value="1"/>
</dbReference>
<dbReference type="InterPro" id="IPR036400">
    <property type="entry name" value="Cyt_B5-like_heme/steroid_sf"/>
</dbReference>
<dbReference type="PROSITE" id="PS50255">
    <property type="entry name" value="CYTOCHROME_B5_2"/>
    <property type="match status" value="1"/>
</dbReference>
<keyword evidence="11" id="KW-1185">Reference proteome</keyword>
<dbReference type="PANTHER" id="PTHR19359">
    <property type="entry name" value="CYTOCHROME B5"/>
    <property type="match status" value="1"/>
</dbReference>
<comment type="caution">
    <text evidence="10">The sequence shown here is derived from an EMBL/GenBank/DDBJ whole genome shotgun (WGS) entry which is preliminary data.</text>
</comment>
<dbReference type="AlphaFoldDB" id="A0AAV9IU51"/>
<dbReference type="Pfam" id="PF00173">
    <property type="entry name" value="Cyt-b5"/>
    <property type="match status" value="1"/>
</dbReference>
<accession>A0AAV9IU51</accession>
<evidence type="ECO:0000256" key="5">
    <source>
        <dbReference type="ARBA" id="ARBA00023004"/>
    </source>
</evidence>
<name>A0AAV9IU51_CYACA</name>
<dbReference type="InterPro" id="IPR050668">
    <property type="entry name" value="Cytochrome_b5"/>
</dbReference>
<evidence type="ECO:0000259" key="9">
    <source>
        <dbReference type="PROSITE" id="PS50255"/>
    </source>
</evidence>
<dbReference type="FunFam" id="3.10.120.10:FF:000002">
    <property type="entry name" value="Cytochrome b5 type B"/>
    <property type="match status" value="1"/>
</dbReference>
<keyword evidence="3" id="KW-0812">Transmembrane</keyword>
<dbReference type="PANTHER" id="PTHR19359:SF14">
    <property type="entry name" value="CYTOCHROME B5 A"/>
    <property type="match status" value="1"/>
</dbReference>
<evidence type="ECO:0000256" key="6">
    <source>
        <dbReference type="ARBA" id="ARBA00023136"/>
    </source>
</evidence>
<sequence length="155" mass="16360">METHKTYTAAEVAEHNNSKSCWMIIAGKVYAVERFLSEHPGGEDVLLETAGRDATREFEDVGHSKSAREQLNEFFIGDLVEEAAQSGEKRAGGGARDGVATSNGAAGEEFGGAFGRVPAAASASSGGVTLVLKRVTVPVLIALLVYLVRMYTAAQ</sequence>
<evidence type="ECO:0000256" key="8">
    <source>
        <dbReference type="RuleBase" id="RU362121"/>
    </source>
</evidence>
<evidence type="ECO:0000313" key="10">
    <source>
        <dbReference type="EMBL" id="KAK4535601.1"/>
    </source>
</evidence>
<dbReference type="EMBL" id="JANCYW010000005">
    <property type="protein sequence ID" value="KAK4535601.1"/>
    <property type="molecule type" value="Genomic_DNA"/>
</dbReference>
<comment type="subcellular location">
    <subcellularLocation>
        <location evidence="1">Membrane</location>
    </subcellularLocation>
</comment>
<dbReference type="GO" id="GO:0046872">
    <property type="term" value="F:metal ion binding"/>
    <property type="evidence" value="ECO:0007669"/>
    <property type="project" value="UniProtKB-UniRule"/>
</dbReference>
<dbReference type="GO" id="GO:0020037">
    <property type="term" value="F:heme binding"/>
    <property type="evidence" value="ECO:0007669"/>
    <property type="project" value="UniProtKB-UniRule"/>
</dbReference>
<evidence type="ECO:0000256" key="3">
    <source>
        <dbReference type="ARBA" id="ARBA00022692"/>
    </source>
</evidence>
<protein>
    <recommendedName>
        <fullName evidence="9">Cytochrome b5 heme-binding domain-containing protein</fullName>
    </recommendedName>
</protein>
<evidence type="ECO:0000256" key="1">
    <source>
        <dbReference type="ARBA" id="ARBA00004370"/>
    </source>
</evidence>
<keyword evidence="5 8" id="KW-0408">Iron</keyword>
<evidence type="ECO:0000256" key="2">
    <source>
        <dbReference type="ARBA" id="ARBA00022617"/>
    </source>
</evidence>
<dbReference type="PRINTS" id="PR00363">
    <property type="entry name" value="CYTOCHROMEB5"/>
</dbReference>
<organism evidence="10 11">
    <name type="scientific">Cyanidium caldarium</name>
    <name type="common">Red alga</name>
    <dbReference type="NCBI Taxonomy" id="2771"/>
    <lineage>
        <taxon>Eukaryota</taxon>
        <taxon>Rhodophyta</taxon>
        <taxon>Bangiophyceae</taxon>
        <taxon>Cyanidiales</taxon>
        <taxon>Cyanidiaceae</taxon>
        <taxon>Cyanidium</taxon>
    </lineage>
</organism>
<comment type="similarity">
    <text evidence="7 8">Belongs to the cytochrome b5 family.</text>
</comment>
<keyword evidence="2 8" id="KW-0349">Heme</keyword>
<keyword evidence="4 8" id="KW-0479">Metal-binding</keyword>
<evidence type="ECO:0000256" key="7">
    <source>
        <dbReference type="ARBA" id="ARBA00038168"/>
    </source>
</evidence>
<evidence type="ECO:0000313" key="11">
    <source>
        <dbReference type="Proteomes" id="UP001301350"/>
    </source>
</evidence>
<dbReference type="PROSITE" id="PS00191">
    <property type="entry name" value="CYTOCHROME_B5_1"/>
    <property type="match status" value="1"/>
</dbReference>
<dbReference type="SMART" id="SM01117">
    <property type="entry name" value="Cyt-b5"/>
    <property type="match status" value="1"/>
</dbReference>
<evidence type="ECO:0000256" key="4">
    <source>
        <dbReference type="ARBA" id="ARBA00022723"/>
    </source>
</evidence>
<feature type="domain" description="Cytochrome b5 heme-binding" evidence="9">
    <location>
        <begin position="4"/>
        <end position="80"/>
    </location>
</feature>
<dbReference type="GO" id="GO:0016020">
    <property type="term" value="C:membrane"/>
    <property type="evidence" value="ECO:0007669"/>
    <property type="project" value="UniProtKB-SubCell"/>
</dbReference>
<dbReference type="InterPro" id="IPR001199">
    <property type="entry name" value="Cyt_B5-like_heme/steroid-bd"/>
</dbReference>
<dbReference type="Gene3D" id="3.10.120.10">
    <property type="entry name" value="Cytochrome b5-like heme/steroid binding domain"/>
    <property type="match status" value="1"/>
</dbReference>
<reference evidence="10 11" key="1">
    <citation type="submission" date="2022-07" db="EMBL/GenBank/DDBJ databases">
        <title>Genome-wide signatures of adaptation to extreme environments.</title>
        <authorList>
            <person name="Cho C.H."/>
            <person name="Yoon H.S."/>
        </authorList>
    </citation>
    <scope>NUCLEOTIDE SEQUENCE [LARGE SCALE GENOMIC DNA]</scope>
    <source>
        <strain evidence="10 11">DBV 063 E5</strain>
    </source>
</reference>
<dbReference type="Proteomes" id="UP001301350">
    <property type="component" value="Unassembled WGS sequence"/>
</dbReference>